<feature type="domain" description="Tyrosine specific protein phosphatases" evidence="1">
    <location>
        <begin position="125"/>
        <end position="177"/>
    </location>
</feature>
<accession>A0A8H5GJ29</accession>
<dbReference type="Gene3D" id="3.90.190.10">
    <property type="entry name" value="Protein tyrosine phosphatase superfamily"/>
    <property type="match status" value="1"/>
</dbReference>
<keyword evidence="3" id="KW-1185">Reference proteome</keyword>
<comment type="caution">
    <text evidence="2">The sequence shown here is derived from an EMBL/GenBank/DDBJ whole genome shotgun (WGS) entry which is preliminary data.</text>
</comment>
<dbReference type="InterPro" id="IPR026893">
    <property type="entry name" value="Tyr/Ser_Pase_IphP-type"/>
</dbReference>
<evidence type="ECO:0000313" key="3">
    <source>
        <dbReference type="Proteomes" id="UP000559256"/>
    </source>
</evidence>
<proteinExistence type="predicted"/>
<dbReference type="InterPro" id="IPR000387">
    <property type="entry name" value="Tyr_Pase_dom"/>
</dbReference>
<gene>
    <name evidence="2" type="ORF">D9758_006674</name>
</gene>
<dbReference type="AlphaFoldDB" id="A0A8H5GJ29"/>
<dbReference type="GO" id="GO:0004721">
    <property type="term" value="F:phosphoprotein phosphatase activity"/>
    <property type="evidence" value="ECO:0007669"/>
    <property type="project" value="InterPro"/>
</dbReference>
<evidence type="ECO:0000259" key="1">
    <source>
        <dbReference type="PROSITE" id="PS50056"/>
    </source>
</evidence>
<dbReference type="Proteomes" id="UP000559256">
    <property type="component" value="Unassembled WGS sequence"/>
</dbReference>
<protein>
    <recommendedName>
        <fullName evidence="1">Tyrosine specific protein phosphatases domain-containing protein</fullName>
    </recommendedName>
</protein>
<dbReference type="OrthoDB" id="9988524at2759"/>
<sequence>MTTTTTTTPALPTPPFVPIEGTINFRQVGGYSTSSPSGGVQVKPIILYRSGDPSRITEKGKEQLVSLGIRRIFDLRADTEVSQYASARADIPGVEFVKVPVSDEEAFDPVNLALKLKQFHEKELETFLELYQEMLECGAGAYETIFRHLIERPDELCLVHCTAGKDRAGLFVALLMMILGVPDDEIVNEYTLTTIGLAPALPALTARFQKHDVYRDNWQGVMNMGSARPETILATLSMIRSKYNGGVEGYLKARTSLVDEDLEKLRGNFLVKV</sequence>
<evidence type="ECO:0000313" key="2">
    <source>
        <dbReference type="EMBL" id="KAF5365983.1"/>
    </source>
</evidence>
<dbReference type="Pfam" id="PF13350">
    <property type="entry name" value="Y_phosphatase3"/>
    <property type="match status" value="1"/>
</dbReference>
<dbReference type="InterPro" id="IPR029021">
    <property type="entry name" value="Prot-tyrosine_phosphatase-like"/>
</dbReference>
<dbReference type="PROSITE" id="PS50056">
    <property type="entry name" value="TYR_PHOSPHATASE_2"/>
    <property type="match status" value="1"/>
</dbReference>
<dbReference type="EMBL" id="JAACJM010000025">
    <property type="protein sequence ID" value="KAF5365983.1"/>
    <property type="molecule type" value="Genomic_DNA"/>
</dbReference>
<name>A0A8H5GJ29_9AGAR</name>
<dbReference type="PANTHER" id="PTHR31126:SF1">
    <property type="entry name" value="TYROSINE SPECIFIC PROTEIN PHOSPHATASES DOMAIN-CONTAINING PROTEIN"/>
    <property type="match status" value="1"/>
</dbReference>
<reference evidence="2 3" key="1">
    <citation type="journal article" date="2020" name="ISME J.">
        <title>Uncovering the hidden diversity of litter-decomposition mechanisms in mushroom-forming fungi.</title>
        <authorList>
            <person name="Floudas D."/>
            <person name="Bentzer J."/>
            <person name="Ahren D."/>
            <person name="Johansson T."/>
            <person name="Persson P."/>
            <person name="Tunlid A."/>
        </authorList>
    </citation>
    <scope>NUCLEOTIDE SEQUENCE [LARGE SCALE GENOMIC DNA]</scope>
    <source>
        <strain evidence="2 3">CBS 291.85</strain>
    </source>
</reference>
<dbReference type="SUPFAM" id="SSF52799">
    <property type="entry name" value="(Phosphotyrosine protein) phosphatases II"/>
    <property type="match status" value="1"/>
</dbReference>
<dbReference type="PANTHER" id="PTHR31126">
    <property type="entry name" value="TYROSINE-PROTEIN PHOSPHATASE"/>
    <property type="match status" value="1"/>
</dbReference>
<organism evidence="2 3">
    <name type="scientific">Tetrapyrgos nigripes</name>
    <dbReference type="NCBI Taxonomy" id="182062"/>
    <lineage>
        <taxon>Eukaryota</taxon>
        <taxon>Fungi</taxon>
        <taxon>Dikarya</taxon>
        <taxon>Basidiomycota</taxon>
        <taxon>Agaricomycotina</taxon>
        <taxon>Agaricomycetes</taxon>
        <taxon>Agaricomycetidae</taxon>
        <taxon>Agaricales</taxon>
        <taxon>Marasmiineae</taxon>
        <taxon>Marasmiaceae</taxon>
        <taxon>Tetrapyrgos</taxon>
    </lineage>
</organism>